<dbReference type="EMBL" id="AMGV01000007">
    <property type="protein sequence ID" value="KEF55477.1"/>
    <property type="molecule type" value="Genomic_DNA"/>
</dbReference>
<dbReference type="GeneID" id="25283140"/>
<dbReference type="InterPro" id="IPR029069">
    <property type="entry name" value="HotDog_dom_sf"/>
</dbReference>
<dbReference type="CDD" id="cd03443">
    <property type="entry name" value="PaaI_thioesterase"/>
    <property type="match status" value="1"/>
</dbReference>
<name>A0A072P6X0_9EURO</name>
<dbReference type="InterPro" id="IPR006683">
    <property type="entry name" value="Thioestr_dom"/>
</dbReference>
<organism evidence="3 4">
    <name type="scientific">Exophiala aquamarina CBS 119918</name>
    <dbReference type="NCBI Taxonomy" id="1182545"/>
    <lineage>
        <taxon>Eukaryota</taxon>
        <taxon>Fungi</taxon>
        <taxon>Dikarya</taxon>
        <taxon>Ascomycota</taxon>
        <taxon>Pezizomycotina</taxon>
        <taxon>Eurotiomycetes</taxon>
        <taxon>Chaetothyriomycetidae</taxon>
        <taxon>Chaetothyriales</taxon>
        <taxon>Herpotrichiellaceae</taxon>
        <taxon>Exophiala</taxon>
    </lineage>
</organism>
<evidence type="ECO:0000256" key="1">
    <source>
        <dbReference type="SAM" id="MobiDB-lite"/>
    </source>
</evidence>
<comment type="caution">
    <text evidence="3">The sequence shown here is derived from an EMBL/GenBank/DDBJ whole genome shotgun (WGS) entry which is preliminary data.</text>
</comment>
<accession>A0A072P6X0</accession>
<protein>
    <recommendedName>
        <fullName evidence="2">Thioesterase domain-containing protein</fullName>
    </recommendedName>
</protein>
<reference evidence="3 4" key="1">
    <citation type="submission" date="2013-03" db="EMBL/GenBank/DDBJ databases">
        <title>The Genome Sequence of Exophiala aquamarina CBS 119918.</title>
        <authorList>
            <consortium name="The Broad Institute Genomics Platform"/>
            <person name="Cuomo C."/>
            <person name="de Hoog S."/>
            <person name="Gorbushina A."/>
            <person name="Walker B."/>
            <person name="Young S.K."/>
            <person name="Zeng Q."/>
            <person name="Gargeya S."/>
            <person name="Fitzgerald M."/>
            <person name="Haas B."/>
            <person name="Abouelleil A."/>
            <person name="Allen A.W."/>
            <person name="Alvarado L."/>
            <person name="Arachchi H.M."/>
            <person name="Berlin A.M."/>
            <person name="Chapman S.B."/>
            <person name="Gainer-Dewar J."/>
            <person name="Goldberg J."/>
            <person name="Griggs A."/>
            <person name="Gujja S."/>
            <person name="Hansen M."/>
            <person name="Howarth C."/>
            <person name="Imamovic A."/>
            <person name="Ireland A."/>
            <person name="Larimer J."/>
            <person name="McCowan C."/>
            <person name="Murphy C."/>
            <person name="Pearson M."/>
            <person name="Poon T.W."/>
            <person name="Priest M."/>
            <person name="Roberts A."/>
            <person name="Saif S."/>
            <person name="Shea T."/>
            <person name="Sisk P."/>
            <person name="Sykes S."/>
            <person name="Wortman J."/>
            <person name="Nusbaum C."/>
            <person name="Birren B."/>
        </authorList>
    </citation>
    <scope>NUCLEOTIDE SEQUENCE [LARGE SCALE GENOMIC DNA]</scope>
    <source>
        <strain evidence="3 4">CBS 119918</strain>
    </source>
</reference>
<sequence length="236" mass="26319">MKEESIEFDPSTTDKRDFYANFLSQYKPPIEASRHFASIPWTNEWLTSPAYDVIPFWSRHAKSSGEDYFFANTINTTKTVPHMVTLQLKDFITPEPSDGASATGAPRPSVATDSTTVTRRAPEIVFLLQLGERGIDGHPGVIHEGITCALLDETMSVLVSQHLSNAAPRPKGQIFTANLSTNFRAPVETPATVIIKCWLIRRDTRKWLTKGQIEDSNGRVLAEANAIWVVTQKSKM</sequence>
<dbReference type="InterPro" id="IPR052061">
    <property type="entry name" value="PTE-AB_protein"/>
</dbReference>
<dbReference type="PANTHER" id="PTHR47260:SF3">
    <property type="entry name" value="THIOESTERASE FAMILY PROTEIN (AFU_ORTHOLOGUE AFUA_7G03960)"/>
    <property type="match status" value="1"/>
</dbReference>
<dbReference type="Gene3D" id="3.10.129.10">
    <property type="entry name" value="Hotdog Thioesterase"/>
    <property type="match status" value="1"/>
</dbReference>
<dbReference type="VEuPathDB" id="FungiDB:A1O9_08227"/>
<keyword evidence="4" id="KW-1185">Reference proteome</keyword>
<evidence type="ECO:0000313" key="3">
    <source>
        <dbReference type="EMBL" id="KEF55477.1"/>
    </source>
</evidence>
<feature type="region of interest" description="Disordered" evidence="1">
    <location>
        <begin position="95"/>
        <end position="116"/>
    </location>
</feature>
<gene>
    <name evidence="3" type="ORF">A1O9_08227</name>
</gene>
<feature type="domain" description="Thioesterase" evidence="2">
    <location>
        <begin position="140"/>
        <end position="221"/>
    </location>
</feature>
<dbReference type="HOGENOM" id="CLU_052827_4_0_1"/>
<dbReference type="PANTHER" id="PTHR47260">
    <property type="entry name" value="UPF0644 PROTEIN PB2B4.06"/>
    <property type="match status" value="1"/>
</dbReference>
<dbReference type="SUPFAM" id="SSF54637">
    <property type="entry name" value="Thioesterase/thiol ester dehydrase-isomerase"/>
    <property type="match status" value="1"/>
</dbReference>
<dbReference type="RefSeq" id="XP_013258067.1">
    <property type="nucleotide sequence ID" value="XM_013402613.1"/>
</dbReference>
<dbReference type="Proteomes" id="UP000027920">
    <property type="component" value="Unassembled WGS sequence"/>
</dbReference>
<dbReference type="Pfam" id="PF03061">
    <property type="entry name" value="4HBT"/>
    <property type="match status" value="1"/>
</dbReference>
<dbReference type="OrthoDB" id="506431at2759"/>
<proteinExistence type="predicted"/>
<dbReference type="AlphaFoldDB" id="A0A072P6X0"/>
<evidence type="ECO:0000259" key="2">
    <source>
        <dbReference type="Pfam" id="PF03061"/>
    </source>
</evidence>
<evidence type="ECO:0000313" key="4">
    <source>
        <dbReference type="Proteomes" id="UP000027920"/>
    </source>
</evidence>